<dbReference type="GO" id="GO:0043565">
    <property type="term" value="F:sequence-specific DNA binding"/>
    <property type="evidence" value="ECO:0007669"/>
    <property type="project" value="InterPro"/>
</dbReference>
<dbReference type="PROSITE" id="PS01124">
    <property type="entry name" value="HTH_ARAC_FAMILY_2"/>
    <property type="match status" value="1"/>
</dbReference>
<evidence type="ECO:0000256" key="2">
    <source>
        <dbReference type="ARBA" id="ARBA00023125"/>
    </source>
</evidence>
<dbReference type="InterPro" id="IPR009057">
    <property type="entry name" value="Homeodomain-like_sf"/>
</dbReference>
<keyword evidence="6" id="KW-1185">Reference proteome</keyword>
<dbReference type="Pfam" id="PF12833">
    <property type="entry name" value="HTH_18"/>
    <property type="match status" value="1"/>
</dbReference>
<evidence type="ECO:0000259" key="4">
    <source>
        <dbReference type="PROSITE" id="PS01124"/>
    </source>
</evidence>
<sequence length="386" mass="45343">MYSLTNKGYNRGAKKDVIYLRFLSFFKGDTIMDNLSKQLLTQLIHYPCIIYKNRTCIYTHDFNNSYLSRSKKSLNLINYSNEYIHYQSHKSYTMFFYCHAYRGNKIKILLIVPLTFKQITHKNIQNVQKTITLITKILEENQIPLYHKESKLSSSDKDIQVDISNNTYVEQLIIRFLKNEDSKSAYSLIRQLSGSSKSVLSANSLQSNKYKLVCFITLITRSAIFNGYSIKDSYDLSDKLINEVDELYANSQLDSFIKKMLKSYTLYFRENKKVNTSHIIKLANEYIEHHIYDKITVKEISDYIGVSYPYLSALFKKEVNINLKNFIQQKKIEESKFLLCNTSLSVSEISYKLGFCNQSYFTKTFKAFTKTSPIYYRNNKNYIVAY</sequence>
<dbReference type="PATRIC" id="fig|1423750.3.peg.1435"/>
<name>A0A0R1VK87_9LACO</name>
<keyword evidence="1" id="KW-0805">Transcription regulation</keyword>
<dbReference type="SMART" id="SM00342">
    <property type="entry name" value="HTH_ARAC"/>
    <property type="match status" value="1"/>
</dbReference>
<dbReference type="AlphaFoldDB" id="A0A0R1VK87"/>
<evidence type="ECO:0000313" key="6">
    <source>
        <dbReference type="Proteomes" id="UP000051451"/>
    </source>
</evidence>
<evidence type="ECO:0000256" key="3">
    <source>
        <dbReference type="ARBA" id="ARBA00023163"/>
    </source>
</evidence>
<dbReference type="EMBL" id="AZGB01000018">
    <property type="protein sequence ID" value="KRM05693.1"/>
    <property type="molecule type" value="Genomic_DNA"/>
</dbReference>
<gene>
    <name evidence="5" type="ORF">FC89_GL001400</name>
</gene>
<dbReference type="PANTHER" id="PTHR43280">
    <property type="entry name" value="ARAC-FAMILY TRANSCRIPTIONAL REGULATOR"/>
    <property type="match status" value="1"/>
</dbReference>
<dbReference type="STRING" id="1423750.FC89_GL001400"/>
<proteinExistence type="predicted"/>
<feature type="domain" description="HTH araC/xylS-type" evidence="4">
    <location>
        <begin position="281"/>
        <end position="379"/>
    </location>
</feature>
<dbReference type="InterPro" id="IPR018060">
    <property type="entry name" value="HTH_AraC"/>
</dbReference>
<accession>A0A0R1VK87</accession>
<evidence type="ECO:0000256" key="1">
    <source>
        <dbReference type="ARBA" id="ARBA00023015"/>
    </source>
</evidence>
<dbReference type="Proteomes" id="UP000051451">
    <property type="component" value="Unassembled WGS sequence"/>
</dbReference>
<dbReference type="InterPro" id="IPR018062">
    <property type="entry name" value="HTH_AraC-typ_CS"/>
</dbReference>
<organism evidence="5 6">
    <name type="scientific">Liquorilactobacillus ghanensis DSM 18630</name>
    <dbReference type="NCBI Taxonomy" id="1423750"/>
    <lineage>
        <taxon>Bacteria</taxon>
        <taxon>Bacillati</taxon>
        <taxon>Bacillota</taxon>
        <taxon>Bacilli</taxon>
        <taxon>Lactobacillales</taxon>
        <taxon>Lactobacillaceae</taxon>
        <taxon>Liquorilactobacillus</taxon>
    </lineage>
</organism>
<protein>
    <recommendedName>
        <fullName evidence="4">HTH araC/xylS-type domain-containing protein</fullName>
    </recommendedName>
</protein>
<evidence type="ECO:0000313" key="5">
    <source>
        <dbReference type="EMBL" id="KRM05693.1"/>
    </source>
</evidence>
<dbReference type="PANTHER" id="PTHR43280:SF28">
    <property type="entry name" value="HTH-TYPE TRANSCRIPTIONAL ACTIVATOR RHAS"/>
    <property type="match status" value="1"/>
</dbReference>
<dbReference type="GO" id="GO:0003700">
    <property type="term" value="F:DNA-binding transcription factor activity"/>
    <property type="evidence" value="ECO:0007669"/>
    <property type="project" value="InterPro"/>
</dbReference>
<keyword evidence="3" id="KW-0804">Transcription</keyword>
<dbReference type="PROSITE" id="PS00041">
    <property type="entry name" value="HTH_ARAC_FAMILY_1"/>
    <property type="match status" value="1"/>
</dbReference>
<keyword evidence="2" id="KW-0238">DNA-binding</keyword>
<dbReference type="SUPFAM" id="SSF46689">
    <property type="entry name" value="Homeodomain-like"/>
    <property type="match status" value="2"/>
</dbReference>
<dbReference type="Gene3D" id="1.10.10.60">
    <property type="entry name" value="Homeodomain-like"/>
    <property type="match status" value="2"/>
</dbReference>
<reference evidence="5 6" key="1">
    <citation type="journal article" date="2015" name="Genome Announc.">
        <title>Expanding the biotechnology potential of lactobacilli through comparative genomics of 213 strains and associated genera.</title>
        <authorList>
            <person name="Sun Z."/>
            <person name="Harris H.M."/>
            <person name="McCann A."/>
            <person name="Guo C."/>
            <person name="Argimon S."/>
            <person name="Zhang W."/>
            <person name="Yang X."/>
            <person name="Jeffery I.B."/>
            <person name="Cooney J.C."/>
            <person name="Kagawa T.F."/>
            <person name="Liu W."/>
            <person name="Song Y."/>
            <person name="Salvetti E."/>
            <person name="Wrobel A."/>
            <person name="Rasinkangas P."/>
            <person name="Parkhill J."/>
            <person name="Rea M.C."/>
            <person name="O'Sullivan O."/>
            <person name="Ritari J."/>
            <person name="Douillard F.P."/>
            <person name="Paul Ross R."/>
            <person name="Yang R."/>
            <person name="Briner A.E."/>
            <person name="Felis G.E."/>
            <person name="de Vos W.M."/>
            <person name="Barrangou R."/>
            <person name="Klaenhammer T.R."/>
            <person name="Caufield P.W."/>
            <person name="Cui Y."/>
            <person name="Zhang H."/>
            <person name="O'Toole P.W."/>
        </authorList>
    </citation>
    <scope>NUCLEOTIDE SEQUENCE [LARGE SCALE GENOMIC DNA]</scope>
    <source>
        <strain evidence="5 6">DSM 18630</strain>
    </source>
</reference>
<comment type="caution">
    <text evidence="5">The sequence shown here is derived from an EMBL/GenBank/DDBJ whole genome shotgun (WGS) entry which is preliminary data.</text>
</comment>